<feature type="modified residue" description="4-aspartylphosphate" evidence="8">
    <location>
        <position position="52"/>
    </location>
</feature>
<protein>
    <recommendedName>
        <fullName evidence="1">Stage 0 sporulation protein A homolog</fullName>
    </recommendedName>
</protein>
<dbReference type="FunFam" id="3.40.50.2300:FF:000001">
    <property type="entry name" value="DNA-binding response regulator PhoB"/>
    <property type="match status" value="1"/>
</dbReference>
<dbReference type="InterPro" id="IPR039420">
    <property type="entry name" value="WalR-like"/>
</dbReference>
<evidence type="ECO:0000256" key="4">
    <source>
        <dbReference type="ARBA" id="ARBA00023015"/>
    </source>
</evidence>
<evidence type="ECO:0000256" key="3">
    <source>
        <dbReference type="ARBA" id="ARBA00023012"/>
    </source>
</evidence>
<evidence type="ECO:0000256" key="2">
    <source>
        <dbReference type="ARBA" id="ARBA00022553"/>
    </source>
</evidence>
<name>A0A7G9W5V8_ALKCA</name>
<dbReference type="AlphaFoldDB" id="A0A7G9W5V8"/>
<evidence type="ECO:0000256" key="6">
    <source>
        <dbReference type="ARBA" id="ARBA00023163"/>
    </source>
</evidence>
<evidence type="ECO:0000313" key="13">
    <source>
        <dbReference type="Proteomes" id="UP000516160"/>
    </source>
</evidence>
<dbReference type="SMART" id="SM00448">
    <property type="entry name" value="REC"/>
    <property type="match status" value="1"/>
</dbReference>
<dbReference type="Pfam" id="PF00072">
    <property type="entry name" value="Response_reg"/>
    <property type="match status" value="1"/>
</dbReference>
<dbReference type="GO" id="GO:0000156">
    <property type="term" value="F:phosphorelay response regulator activity"/>
    <property type="evidence" value="ECO:0007669"/>
    <property type="project" value="TreeGrafter"/>
</dbReference>
<dbReference type="SUPFAM" id="SSF46894">
    <property type="entry name" value="C-terminal effector domain of the bipartite response regulators"/>
    <property type="match status" value="1"/>
</dbReference>
<evidence type="ECO:0000259" key="11">
    <source>
        <dbReference type="PROSITE" id="PS51755"/>
    </source>
</evidence>
<dbReference type="InterPro" id="IPR001867">
    <property type="entry name" value="OmpR/PhoB-type_DNA-bd"/>
</dbReference>
<dbReference type="SMART" id="SM00862">
    <property type="entry name" value="Trans_reg_C"/>
    <property type="match status" value="1"/>
</dbReference>
<dbReference type="GO" id="GO:0006355">
    <property type="term" value="P:regulation of DNA-templated transcription"/>
    <property type="evidence" value="ECO:0007669"/>
    <property type="project" value="InterPro"/>
</dbReference>
<feature type="DNA-binding region" description="OmpR/PhoB-type" evidence="9">
    <location>
        <begin position="129"/>
        <end position="227"/>
    </location>
</feature>
<gene>
    <name evidence="12" type="ORF">HYG86_04420</name>
</gene>
<dbReference type="RefSeq" id="WP_213167733.1">
    <property type="nucleotide sequence ID" value="NZ_CP058559.1"/>
</dbReference>
<sequence>MKRFLLVEDEQIMAKNIAFFLEREGYKVDIAHDGEAGWIAFTTNEYDLVLLDWTLPKKDGLDLCRDIRKKSNVPIIMITAKSEILDRVIGLEIGADDYVVKPFDQRELLARIHALLRRNETISTNQVGEQQLQYDGLRLDRERLLILFEDQSITLTANEYKLIEILMKKPETVYTRELMYEQVWGGLLGYSDRTVDVTISRLRKKIMELTGKKYFHAVRGMGYKFGEKS</sequence>
<keyword evidence="4" id="KW-0805">Transcription regulation</keyword>
<dbReference type="PANTHER" id="PTHR48111:SF40">
    <property type="entry name" value="PHOSPHATE REGULON TRANSCRIPTIONAL REGULATORY PROTEIN PHOB"/>
    <property type="match status" value="1"/>
</dbReference>
<dbReference type="InterPro" id="IPR001789">
    <property type="entry name" value="Sig_transdc_resp-reg_receiver"/>
</dbReference>
<dbReference type="CDD" id="cd00383">
    <property type="entry name" value="trans_reg_C"/>
    <property type="match status" value="1"/>
</dbReference>
<proteinExistence type="predicted"/>
<keyword evidence="5 9" id="KW-0238">DNA-binding</keyword>
<evidence type="ECO:0000256" key="9">
    <source>
        <dbReference type="PROSITE-ProRule" id="PRU01091"/>
    </source>
</evidence>
<keyword evidence="6" id="KW-0804">Transcription</keyword>
<organism evidence="12 13">
    <name type="scientific">Alkalicella caledoniensis</name>
    <dbReference type="NCBI Taxonomy" id="2731377"/>
    <lineage>
        <taxon>Bacteria</taxon>
        <taxon>Bacillati</taxon>
        <taxon>Bacillota</taxon>
        <taxon>Clostridia</taxon>
        <taxon>Eubacteriales</taxon>
        <taxon>Proteinivoracaceae</taxon>
        <taxon>Alkalicella</taxon>
    </lineage>
</organism>
<dbReference type="SUPFAM" id="SSF52172">
    <property type="entry name" value="CheY-like"/>
    <property type="match status" value="1"/>
</dbReference>
<reference evidence="12 13" key="1">
    <citation type="submission" date="2020-07" db="EMBL/GenBank/DDBJ databases">
        <title>Alkalicella. sp. LB2 genome.</title>
        <authorList>
            <person name="Postec A."/>
            <person name="Quemeneur M."/>
        </authorList>
    </citation>
    <scope>NUCLEOTIDE SEQUENCE [LARGE SCALE GENOMIC DNA]</scope>
    <source>
        <strain evidence="12 13">LB2</strain>
    </source>
</reference>
<keyword evidence="3" id="KW-0902">Two-component regulatory system</keyword>
<keyword evidence="2 8" id="KW-0597">Phosphoprotein</keyword>
<evidence type="ECO:0000313" key="12">
    <source>
        <dbReference type="EMBL" id="QNO14070.1"/>
    </source>
</evidence>
<dbReference type="KEGG" id="acae:HYG86_04420"/>
<dbReference type="InterPro" id="IPR016032">
    <property type="entry name" value="Sig_transdc_resp-reg_C-effctor"/>
</dbReference>
<evidence type="ECO:0000256" key="5">
    <source>
        <dbReference type="ARBA" id="ARBA00023125"/>
    </source>
</evidence>
<dbReference type="InterPro" id="IPR036388">
    <property type="entry name" value="WH-like_DNA-bd_sf"/>
</dbReference>
<dbReference type="EMBL" id="CP058559">
    <property type="protein sequence ID" value="QNO14070.1"/>
    <property type="molecule type" value="Genomic_DNA"/>
</dbReference>
<accession>A0A7G9W5V8</accession>
<keyword evidence="13" id="KW-1185">Reference proteome</keyword>
<dbReference type="Gene3D" id="1.10.10.10">
    <property type="entry name" value="Winged helix-like DNA-binding domain superfamily/Winged helix DNA-binding domain"/>
    <property type="match status" value="1"/>
</dbReference>
<feature type="domain" description="Response regulatory" evidence="10">
    <location>
        <begin position="3"/>
        <end position="116"/>
    </location>
</feature>
<dbReference type="Gene3D" id="3.40.50.2300">
    <property type="match status" value="1"/>
</dbReference>
<dbReference type="Pfam" id="PF00486">
    <property type="entry name" value="Trans_reg_C"/>
    <property type="match status" value="1"/>
</dbReference>
<dbReference type="PANTHER" id="PTHR48111">
    <property type="entry name" value="REGULATOR OF RPOS"/>
    <property type="match status" value="1"/>
</dbReference>
<evidence type="ECO:0000259" key="10">
    <source>
        <dbReference type="PROSITE" id="PS50110"/>
    </source>
</evidence>
<evidence type="ECO:0000256" key="1">
    <source>
        <dbReference type="ARBA" id="ARBA00018672"/>
    </source>
</evidence>
<evidence type="ECO:0000256" key="8">
    <source>
        <dbReference type="PROSITE-ProRule" id="PRU00169"/>
    </source>
</evidence>
<dbReference type="CDD" id="cd17574">
    <property type="entry name" value="REC_OmpR"/>
    <property type="match status" value="1"/>
</dbReference>
<feature type="domain" description="OmpR/PhoB-type" evidence="11">
    <location>
        <begin position="129"/>
        <end position="227"/>
    </location>
</feature>
<dbReference type="PROSITE" id="PS51755">
    <property type="entry name" value="OMPR_PHOB"/>
    <property type="match status" value="1"/>
</dbReference>
<dbReference type="PROSITE" id="PS50110">
    <property type="entry name" value="RESPONSE_REGULATORY"/>
    <property type="match status" value="1"/>
</dbReference>
<comment type="function">
    <text evidence="7">May play the central regulatory role in sporulation. It may be an element of the effector pathway responsible for the activation of sporulation genes in response to nutritional stress. Spo0A may act in concert with spo0H (a sigma factor) to control the expression of some genes that are critical to the sporulation process.</text>
</comment>
<dbReference type="InterPro" id="IPR011006">
    <property type="entry name" value="CheY-like_superfamily"/>
</dbReference>
<dbReference type="Proteomes" id="UP000516160">
    <property type="component" value="Chromosome"/>
</dbReference>
<dbReference type="GO" id="GO:0005829">
    <property type="term" value="C:cytosol"/>
    <property type="evidence" value="ECO:0007669"/>
    <property type="project" value="TreeGrafter"/>
</dbReference>
<evidence type="ECO:0000256" key="7">
    <source>
        <dbReference type="ARBA" id="ARBA00024867"/>
    </source>
</evidence>
<dbReference type="GO" id="GO:0032993">
    <property type="term" value="C:protein-DNA complex"/>
    <property type="evidence" value="ECO:0007669"/>
    <property type="project" value="TreeGrafter"/>
</dbReference>
<dbReference type="Gene3D" id="6.10.250.690">
    <property type="match status" value="1"/>
</dbReference>
<dbReference type="GO" id="GO:0000976">
    <property type="term" value="F:transcription cis-regulatory region binding"/>
    <property type="evidence" value="ECO:0007669"/>
    <property type="project" value="TreeGrafter"/>
</dbReference>